<feature type="chain" id="PRO_5040494822" description="Secreted protein" evidence="1">
    <location>
        <begin position="21"/>
        <end position="83"/>
    </location>
</feature>
<accession>A0A9P7YK64</accession>
<name>A0A9P7YK64_9HELO</name>
<evidence type="ECO:0000256" key="1">
    <source>
        <dbReference type="SAM" id="SignalP"/>
    </source>
</evidence>
<dbReference type="EMBL" id="MU251445">
    <property type="protein sequence ID" value="KAG9234986.1"/>
    <property type="molecule type" value="Genomic_DNA"/>
</dbReference>
<dbReference type="Proteomes" id="UP000824998">
    <property type="component" value="Unassembled WGS sequence"/>
</dbReference>
<sequence length="83" mass="9635">MHLDRRIALLVLLAPFPSQCQPLLCHLTCDALHTGTKCWEYFVLHSLTPPWGQVVASKPRVERKLGMHEEWICDMKRTEDCSF</sequence>
<organism evidence="2 3">
    <name type="scientific">Amylocarpus encephaloides</name>
    <dbReference type="NCBI Taxonomy" id="45428"/>
    <lineage>
        <taxon>Eukaryota</taxon>
        <taxon>Fungi</taxon>
        <taxon>Dikarya</taxon>
        <taxon>Ascomycota</taxon>
        <taxon>Pezizomycotina</taxon>
        <taxon>Leotiomycetes</taxon>
        <taxon>Helotiales</taxon>
        <taxon>Helotiales incertae sedis</taxon>
        <taxon>Amylocarpus</taxon>
    </lineage>
</organism>
<keyword evidence="3" id="KW-1185">Reference proteome</keyword>
<keyword evidence="1" id="KW-0732">Signal</keyword>
<gene>
    <name evidence="2" type="ORF">BJ875DRAFT_460234</name>
</gene>
<evidence type="ECO:0008006" key="4">
    <source>
        <dbReference type="Google" id="ProtNLM"/>
    </source>
</evidence>
<dbReference type="AlphaFoldDB" id="A0A9P7YK64"/>
<comment type="caution">
    <text evidence="2">The sequence shown here is derived from an EMBL/GenBank/DDBJ whole genome shotgun (WGS) entry which is preliminary data.</text>
</comment>
<reference evidence="2" key="1">
    <citation type="journal article" date="2021" name="IMA Fungus">
        <title>Genomic characterization of three marine fungi, including Emericellopsis atlantica sp. nov. with signatures of a generalist lifestyle and marine biomass degradation.</title>
        <authorList>
            <person name="Hagestad O.C."/>
            <person name="Hou L."/>
            <person name="Andersen J.H."/>
            <person name="Hansen E.H."/>
            <person name="Altermark B."/>
            <person name="Li C."/>
            <person name="Kuhnert E."/>
            <person name="Cox R.J."/>
            <person name="Crous P.W."/>
            <person name="Spatafora J.W."/>
            <person name="Lail K."/>
            <person name="Amirebrahimi M."/>
            <person name="Lipzen A."/>
            <person name="Pangilinan J."/>
            <person name="Andreopoulos W."/>
            <person name="Hayes R.D."/>
            <person name="Ng V."/>
            <person name="Grigoriev I.V."/>
            <person name="Jackson S.A."/>
            <person name="Sutton T.D.S."/>
            <person name="Dobson A.D.W."/>
            <person name="Rama T."/>
        </authorList>
    </citation>
    <scope>NUCLEOTIDE SEQUENCE</scope>
    <source>
        <strain evidence="2">TRa018bII</strain>
    </source>
</reference>
<protein>
    <recommendedName>
        <fullName evidence="4">Secreted protein</fullName>
    </recommendedName>
</protein>
<feature type="signal peptide" evidence="1">
    <location>
        <begin position="1"/>
        <end position="20"/>
    </location>
</feature>
<proteinExistence type="predicted"/>
<evidence type="ECO:0000313" key="3">
    <source>
        <dbReference type="Proteomes" id="UP000824998"/>
    </source>
</evidence>
<evidence type="ECO:0000313" key="2">
    <source>
        <dbReference type="EMBL" id="KAG9234986.1"/>
    </source>
</evidence>